<feature type="compositionally biased region" description="Basic residues" evidence="1">
    <location>
        <begin position="15"/>
        <end position="25"/>
    </location>
</feature>
<gene>
    <name evidence="2" type="ORF">KL86PLE_41356</name>
</gene>
<proteinExistence type="predicted"/>
<name>A0A212LJ29_9HYPH</name>
<protein>
    <submittedName>
        <fullName evidence="2">Uncharacterized protein</fullName>
    </submittedName>
</protein>
<dbReference type="AlphaFoldDB" id="A0A212LJ29"/>
<evidence type="ECO:0000313" key="2">
    <source>
        <dbReference type="EMBL" id="SCM77551.1"/>
    </source>
</evidence>
<sequence>MRWRHPTHCSDFLLNRRREHNKKNQTKNAPRAAQACARPNIAAQGVNADTDIQAGVLFRGFIVNFLCRLMLARYPQPENRE</sequence>
<reference evidence="2" key="1">
    <citation type="submission" date="2016-08" db="EMBL/GenBank/DDBJ databases">
        <authorList>
            <person name="Seilhamer J.J."/>
        </authorList>
    </citation>
    <scope>NUCLEOTIDE SEQUENCE</scope>
    <source>
        <strain evidence="2">86</strain>
    </source>
</reference>
<evidence type="ECO:0000256" key="1">
    <source>
        <dbReference type="SAM" id="MobiDB-lite"/>
    </source>
</evidence>
<feature type="region of interest" description="Disordered" evidence="1">
    <location>
        <begin position="1"/>
        <end position="34"/>
    </location>
</feature>
<accession>A0A212LJ29</accession>
<dbReference type="EMBL" id="FMJD01000008">
    <property type="protein sequence ID" value="SCM77551.1"/>
    <property type="molecule type" value="Genomic_DNA"/>
</dbReference>
<organism evidence="2">
    <name type="scientific">uncultured Pleomorphomonas sp</name>
    <dbReference type="NCBI Taxonomy" id="442121"/>
    <lineage>
        <taxon>Bacteria</taxon>
        <taxon>Pseudomonadati</taxon>
        <taxon>Pseudomonadota</taxon>
        <taxon>Alphaproteobacteria</taxon>
        <taxon>Hyphomicrobiales</taxon>
        <taxon>Pleomorphomonadaceae</taxon>
        <taxon>Pleomorphomonas</taxon>
        <taxon>environmental samples</taxon>
    </lineage>
</organism>